<proteinExistence type="predicted"/>
<evidence type="ECO:0000313" key="2">
    <source>
        <dbReference type="Proteomes" id="UP000828941"/>
    </source>
</evidence>
<name>A0ACB9L7Z8_BAUVA</name>
<reference evidence="1 2" key="1">
    <citation type="journal article" date="2022" name="DNA Res.">
        <title>Chromosomal-level genome assembly of the orchid tree Bauhinia variegata (Leguminosae; Cercidoideae) supports the allotetraploid origin hypothesis of Bauhinia.</title>
        <authorList>
            <person name="Zhong Y."/>
            <person name="Chen Y."/>
            <person name="Zheng D."/>
            <person name="Pang J."/>
            <person name="Liu Y."/>
            <person name="Luo S."/>
            <person name="Meng S."/>
            <person name="Qian L."/>
            <person name="Wei D."/>
            <person name="Dai S."/>
            <person name="Zhou R."/>
        </authorList>
    </citation>
    <scope>NUCLEOTIDE SEQUENCE [LARGE SCALE GENOMIC DNA]</scope>
    <source>
        <strain evidence="1">BV-YZ2020</strain>
    </source>
</reference>
<keyword evidence="2" id="KW-1185">Reference proteome</keyword>
<dbReference type="EMBL" id="CM039437">
    <property type="protein sequence ID" value="KAI4305502.1"/>
    <property type="molecule type" value="Genomic_DNA"/>
</dbReference>
<comment type="caution">
    <text evidence="1">The sequence shown here is derived from an EMBL/GenBank/DDBJ whole genome shotgun (WGS) entry which is preliminary data.</text>
</comment>
<organism evidence="1 2">
    <name type="scientific">Bauhinia variegata</name>
    <name type="common">Purple orchid tree</name>
    <name type="synonym">Phanera variegata</name>
    <dbReference type="NCBI Taxonomy" id="167791"/>
    <lineage>
        <taxon>Eukaryota</taxon>
        <taxon>Viridiplantae</taxon>
        <taxon>Streptophyta</taxon>
        <taxon>Embryophyta</taxon>
        <taxon>Tracheophyta</taxon>
        <taxon>Spermatophyta</taxon>
        <taxon>Magnoliopsida</taxon>
        <taxon>eudicotyledons</taxon>
        <taxon>Gunneridae</taxon>
        <taxon>Pentapetalae</taxon>
        <taxon>rosids</taxon>
        <taxon>fabids</taxon>
        <taxon>Fabales</taxon>
        <taxon>Fabaceae</taxon>
        <taxon>Cercidoideae</taxon>
        <taxon>Cercideae</taxon>
        <taxon>Bauhiniinae</taxon>
        <taxon>Bauhinia</taxon>
    </lineage>
</organism>
<accession>A0ACB9L7Z8</accession>
<protein>
    <submittedName>
        <fullName evidence="1">Uncharacterized protein</fullName>
    </submittedName>
</protein>
<evidence type="ECO:0000313" key="1">
    <source>
        <dbReference type="EMBL" id="KAI4305502.1"/>
    </source>
</evidence>
<sequence>MELMAPSTLLFPLLTLLSLQSSSSSFTNGFSISAENPQDLIHSPNKMFSAGFHKVGENAYCFAIRFTEPNDQNTTVVWMANRDHPVNGKRSTLSLQQTGNLVLTDANQFNVWATNTSSPNIVQLVLNNDGKTKRCRFVAKFSSSNKHPSPWPNSHQRFTTCLLENVYWPDPWLVSWQAGRSTYNSSRVAVLDVLGNFTSSDDFHFMTSEYGAALQRRLTIDYDGNIRVYSRESMRENWLQMDSAMRLEGEVEELSDRRVAAVKRLNEANQGESEFLAEVSIIGRLNYMNLIEMWGYHAEGKNRLLVYEYMDLTGERDVYSYGIVVFEIITGKSPSMSIEISEGAETYHGRLVTWVRERKSKGLEMTSWVQEIIDPAIEGNYDINKMEILARVALDCVEEEKEVRVEEEREVRPNMSQIVEMLQNPEKYSQQ</sequence>
<dbReference type="Proteomes" id="UP000828941">
    <property type="component" value="Chromosome 12"/>
</dbReference>
<gene>
    <name evidence="1" type="ORF">L6164_028865</name>
</gene>